<evidence type="ECO:0000313" key="3">
    <source>
        <dbReference type="Proteomes" id="UP000178583"/>
    </source>
</evidence>
<dbReference type="GO" id="GO:0043565">
    <property type="term" value="F:sequence-specific DNA binding"/>
    <property type="evidence" value="ECO:0007669"/>
    <property type="project" value="TreeGrafter"/>
</dbReference>
<dbReference type="AlphaFoldDB" id="A0A1F5EEA0"/>
<dbReference type="SMART" id="SM01321">
    <property type="entry name" value="Y1_Tnp"/>
    <property type="match status" value="1"/>
</dbReference>
<dbReference type="InterPro" id="IPR052715">
    <property type="entry name" value="RAYT_transposase"/>
</dbReference>
<dbReference type="EMBL" id="MEZY01000010">
    <property type="protein sequence ID" value="OGD65524.1"/>
    <property type="molecule type" value="Genomic_DNA"/>
</dbReference>
<dbReference type="NCBIfam" id="NF047646">
    <property type="entry name" value="REP_Tyr_transpos"/>
    <property type="match status" value="1"/>
</dbReference>
<protein>
    <recommendedName>
        <fullName evidence="1">Transposase IS200-like domain-containing protein</fullName>
    </recommendedName>
</protein>
<dbReference type="Gene3D" id="3.30.70.1290">
    <property type="entry name" value="Transposase IS200-like"/>
    <property type="match status" value="1"/>
</dbReference>
<dbReference type="GO" id="GO:0004803">
    <property type="term" value="F:transposase activity"/>
    <property type="evidence" value="ECO:0007669"/>
    <property type="project" value="InterPro"/>
</dbReference>
<dbReference type="Proteomes" id="UP000178583">
    <property type="component" value="Unassembled WGS sequence"/>
</dbReference>
<dbReference type="InterPro" id="IPR002686">
    <property type="entry name" value="Transposase_17"/>
</dbReference>
<evidence type="ECO:0000259" key="1">
    <source>
        <dbReference type="SMART" id="SM01321"/>
    </source>
</evidence>
<feature type="domain" description="Transposase IS200-like" evidence="1">
    <location>
        <begin position="19"/>
        <end position="133"/>
    </location>
</feature>
<dbReference type="GO" id="GO:0006313">
    <property type="term" value="P:DNA transposition"/>
    <property type="evidence" value="ECO:0007669"/>
    <property type="project" value="InterPro"/>
</dbReference>
<dbReference type="STRING" id="1797472.A2215_02625"/>
<name>A0A1F5EEA0_9BACT</name>
<dbReference type="Pfam" id="PF01797">
    <property type="entry name" value="Y1_Tnp"/>
    <property type="match status" value="1"/>
</dbReference>
<organism evidence="2 3">
    <name type="scientific">Candidatus Berkelbacteria bacterium RIFOXYA2_FULL_43_10</name>
    <dbReference type="NCBI Taxonomy" id="1797472"/>
    <lineage>
        <taxon>Bacteria</taxon>
        <taxon>Candidatus Berkelbacteria</taxon>
    </lineage>
</organism>
<dbReference type="SUPFAM" id="SSF143422">
    <property type="entry name" value="Transposase IS200-like"/>
    <property type="match status" value="1"/>
</dbReference>
<evidence type="ECO:0000313" key="2">
    <source>
        <dbReference type="EMBL" id="OGD65524.1"/>
    </source>
</evidence>
<dbReference type="PANTHER" id="PTHR36966">
    <property type="entry name" value="REP-ASSOCIATED TYROSINE TRANSPOSASE"/>
    <property type="match status" value="1"/>
</dbReference>
<reference evidence="2 3" key="1">
    <citation type="journal article" date="2016" name="Nat. Commun.">
        <title>Thousands of microbial genomes shed light on interconnected biogeochemical processes in an aquifer system.</title>
        <authorList>
            <person name="Anantharaman K."/>
            <person name="Brown C.T."/>
            <person name="Hug L.A."/>
            <person name="Sharon I."/>
            <person name="Castelle C.J."/>
            <person name="Probst A.J."/>
            <person name="Thomas B.C."/>
            <person name="Singh A."/>
            <person name="Wilkins M.J."/>
            <person name="Karaoz U."/>
            <person name="Brodie E.L."/>
            <person name="Williams K.H."/>
            <person name="Hubbard S.S."/>
            <person name="Banfield J.F."/>
        </authorList>
    </citation>
    <scope>NUCLEOTIDE SEQUENCE [LARGE SCALE GENOMIC DNA]</scope>
</reference>
<accession>A0A1F5EEA0</accession>
<dbReference type="PANTHER" id="PTHR36966:SF1">
    <property type="entry name" value="REP-ASSOCIATED TYROSINE TRANSPOSASE"/>
    <property type="match status" value="1"/>
</dbReference>
<proteinExistence type="predicted"/>
<sequence length="181" mass="21995">MRKDRTPNINNRPKHRIDNPGYYFITSRTIDGQWFLQPEKYKTILFEIIKEKSEKFCFPLIAYAILNNHYHLIIDVKEPKEFIKFISQINGASSRAINLADYVYDRKIWWNYYEHFIRNEEDFFKHLNYIHQNPIKHGSAKDFGYKFSSYNAWVAKKGKKYLDHAFVRYPIIDFKTFNDDF</sequence>
<dbReference type="InterPro" id="IPR036515">
    <property type="entry name" value="Transposase_17_sf"/>
</dbReference>
<comment type="caution">
    <text evidence="2">The sequence shown here is derived from an EMBL/GenBank/DDBJ whole genome shotgun (WGS) entry which is preliminary data.</text>
</comment>
<gene>
    <name evidence="2" type="ORF">A2215_02625</name>
</gene>